<evidence type="ECO:0000256" key="1">
    <source>
        <dbReference type="PROSITE-ProRule" id="PRU00409"/>
    </source>
</evidence>
<dbReference type="GO" id="GO:0005524">
    <property type="term" value="F:ATP binding"/>
    <property type="evidence" value="ECO:0007669"/>
    <property type="project" value="UniProtKB-UniRule"/>
</dbReference>
<dbReference type="AlphaFoldDB" id="A0A5K7YFB8"/>
<gene>
    <name evidence="3" type="ORF">DSCA_10950</name>
</gene>
<reference evidence="3 4" key="1">
    <citation type="submission" date="2019-11" db="EMBL/GenBank/DDBJ databases">
        <title>Comparative genomics of hydrocarbon-degrading Desulfosarcina strains.</title>
        <authorList>
            <person name="Watanabe M."/>
            <person name="Kojima H."/>
            <person name="Fukui M."/>
        </authorList>
    </citation>
    <scope>NUCLEOTIDE SEQUENCE [LARGE SCALE GENOMIC DNA]</scope>
    <source>
        <strain evidence="3 4">PL12</strain>
    </source>
</reference>
<dbReference type="PROSITE" id="PS50975">
    <property type="entry name" value="ATP_GRASP"/>
    <property type="match status" value="1"/>
</dbReference>
<dbReference type="GO" id="GO:0005737">
    <property type="term" value="C:cytoplasm"/>
    <property type="evidence" value="ECO:0007669"/>
    <property type="project" value="TreeGrafter"/>
</dbReference>
<dbReference type="GO" id="GO:0009432">
    <property type="term" value="P:SOS response"/>
    <property type="evidence" value="ECO:0007669"/>
    <property type="project" value="TreeGrafter"/>
</dbReference>
<dbReference type="EMBL" id="AP021874">
    <property type="protein sequence ID" value="BBO67165.1"/>
    <property type="molecule type" value="Genomic_DNA"/>
</dbReference>
<organism evidence="3 4">
    <name type="scientific">Desulfosarcina alkanivorans</name>
    <dbReference type="NCBI Taxonomy" id="571177"/>
    <lineage>
        <taxon>Bacteria</taxon>
        <taxon>Pseudomonadati</taxon>
        <taxon>Thermodesulfobacteriota</taxon>
        <taxon>Desulfobacteria</taxon>
        <taxon>Desulfobacterales</taxon>
        <taxon>Desulfosarcinaceae</taxon>
        <taxon>Desulfosarcina</taxon>
    </lineage>
</organism>
<keyword evidence="4" id="KW-1185">Reference proteome</keyword>
<name>A0A5K7YFB8_9BACT</name>
<dbReference type="Pfam" id="PF08443">
    <property type="entry name" value="RimK"/>
    <property type="match status" value="1"/>
</dbReference>
<evidence type="ECO:0000259" key="2">
    <source>
        <dbReference type="PROSITE" id="PS50975"/>
    </source>
</evidence>
<feature type="domain" description="ATP-grasp" evidence="2">
    <location>
        <begin position="79"/>
        <end position="255"/>
    </location>
</feature>
<protein>
    <recommendedName>
        <fullName evidence="2">ATP-grasp domain-containing protein</fullName>
    </recommendedName>
</protein>
<evidence type="ECO:0000313" key="4">
    <source>
        <dbReference type="Proteomes" id="UP000427906"/>
    </source>
</evidence>
<dbReference type="OrthoDB" id="1704979at2"/>
<evidence type="ECO:0000313" key="3">
    <source>
        <dbReference type="EMBL" id="BBO67165.1"/>
    </source>
</evidence>
<dbReference type="SUPFAM" id="SSF56059">
    <property type="entry name" value="Glutathione synthetase ATP-binding domain-like"/>
    <property type="match status" value="1"/>
</dbReference>
<dbReference type="GO" id="GO:0018169">
    <property type="term" value="F:ribosomal S6-glutamic acid ligase activity"/>
    <property type="evidence" value="ECO:0007669"/>
    <property type="project" value="TreeGrafter"/>
</dbReference>
<dbReference type="RefSeq" id="WP_155315450.1">
    <property type="nucleotide sequence ID" value="NZ_AP021874.1"/>
</dbReference>
<dbReference type="GO" id="GO:0046872">
    <property type="term" value="F:metal ion binding"/>
    <property type="evidence" value="ECO:0007669"/>
    <property type="project" value="InterPro"/>
</dbReference>
<accession>A0A5K7YFB8</accession>
<dbReference type="Proteomes" id="UP000427906">
    <property type="component" value="Chromosome"/>
</dbReference>
<keyword evidence="1" id="KW-0067">ATP-binding</keyword>
<dbReference type="KEGG" id="dalk:DSCA_10950"/>
<sequence length="259" mass="29429">MARQVLALEARLRSCRNVRTIGVRPNFTDYSEREAQWIREADKIYYPTVFYADLFDSVGKLTFPSYHTYKCVQDKIKQSALFQLAGLPHPRTRVFYGSRQKSSISKHFTFPCIAKEPRGSAMGRGVFLIRNDTDLEAYTHDRHVAYIQQYLPIDRDIRVVVVGGRVIHAYWRIAGDGEFRTNVALGGRISLDSVPEAALSLALRAAGVCGWDDVGLDICCHEGRYILLEANMKYGKEGFRAAGINYYQVMEKMIDDGQI</sequence>
<keyword evidence="1" id="KW-0547">Nucleotide-binding</keyword>
<dbReference type="InterPro" id="IPR011761">
    <property type="entry name" value="ATP-grasp"/>
</dbReference>
<dbReference type="PANTHER" id="PTHR21621">
    <property type="entry name" value="RIBOSOMAL PROTEIN S6 MODIFICATION PROTEIN"/>
    <property type="match status" value="1"/>
</dbReference>
<dbReference type="Gene3D" id="3.30.1490.20">
    <property type="entry name" value="ATP-grasp fold, A domain"/>
    <property type="match status" value="1"/>
</dbReference>
<dbReference type="InterPro" id="IPR013651">
    <property type="entry name" value="ATP-grasp_RimK-type"/>
</dbReference>
<dbReference type="PANTHER" id="PTHR21621:SF0">
    <property type="entry name" value="BETA-CITRYLGLUTAMATE SYNTHASE B-RELATED"/>
    <property type="match status" value="1"/>
</dbReference>
<proteinExistence type="predicted"/>
<dbReference type="Gene3D" id="3.30.470.20">
    <property type="entry name" value="ATP-grasp fold, B domain"/>
    <property type="match status" value="1"/>
</dbReference>
<dbReference type="InterPro" id="IPR013815">
    <property type="entry name" value="ATP_grasp_subdomain_1"/>
</dbReference>